<accession>A0A9P0F956</accession>
<organism evidence="1 2">
    <name type="scientific">Bemisia tabaci</name>
    <name type="common">Sweetpotato whitefly</name>
    <name type="synonym">Aleurodes tabaci</name>
    <dbReference type="NCBI Taxonomy" id="7038"/>
    <lineage>
        <taxon>Eukaryota</taxon>
        <taxon>Metazoa</taxon>
        <taxon>Ecdysozoa</taxon>
        <taxon>Arthropoda</taxon>
        <taxon>Hexapoda</taxon>
        <taxon>Insecta</taxon>
        <taxon>Pterygota</taxon>
        <taxon>Neoptera</taxon>
        <taxon>Paraneoptera</taxon>
        <taxon>Hemiptera</taxon>
        <taxon>Sternorrhyncha</taxon>
        <taxon>Aleyrodoidea</taxon>
        <taxon>Aleyrodidae</taxon>
        <taxon>Aleyrodinae</taxon>
        <taxon>Bemisia</taxon>
    </lineage>
</organism>
<dbReference type="EMBL" id="OU963868">
    <property type="protein sequence ID" value="CAH0393281.1"/>
    <property type="molecule type" value="Genomic_DNA"/>
</dbReference>
<dbReference type="Proteomes" id="UP001152759">
    <property type="component" value="Chromosome 7"/>
</dbReference>
<evidence type="ECO:0000313" key="1">
    <source>
        <dbReference type="EMBL" id="CAH0393281.1"/>
    </source>
</evidence>
<keyword evidence="2" id="KW-1185">Reference proteome</keyword>
<gene>
    <name evidence="1" type="ORF">BEMITA_LOCUS11703</name>
</gene>
<evidence type="ECO:0000313" key="2">
    <source>
        <dbReference type="Proteomes" id="UP001152759"/>
    </source>
</evidence>
<dbReference type="AlphaFoldDB" id="A0A9P0F956"/>
<reference evidence="1" key="1">
    <citation type="submission" date="2021-12" db="EMBL/GenBank/DDBJ databases">
        <authorList>
            <person name="King R."/>
        </authorList>
    </citation>
    <scope>NUCLEOTIDE SEQUENCE</scope>
</reference>
<proteinExistence type="predicted"/>
<protein>
    <submittedName>
        <fullName evidence="1">Uncharacterized protein</fullName>
    </submittedName>
</protein>
<sequence>MAIYDYIVENFCIEPREFEIDSGLAITEALEATGSISYDPTHRKFEFFECPERSERASALHAHLSMENIILFCSEPELLAINYINRSVFGRDRHELILSLKEWLPTVTVNYVKATFVCSTPKSSWNVLGDEKYPRSTFLKTTSDVYPTYAADLFLYNRVKFLFDKEICLRESLVLLYDYVGSKIDESGCNRDDIGSTYSIKESSRVIIIHHQPCQLTSI</sequence>
<name>A0A9P0F956_BEMTA</name>